<evidence type="ECO:0000313" key="2">
    <source>
        <dbReference type="EMBL" id="GET35116.1"/>
    </source>
</evidence>
<dbReference type="InterPro" id="IPR005146">
    <property type="entry name" value="B3/B4_tRNA-bd"/>
</dbReference>
<name>A0A5M4B5G1_9BACT</name>
<dbReference type="RefSeq" id="WP_027586025.1">
    <property type="nucleotide sequence ID" value="NZ_BLAX01000001.1"/>
</dbReference>
<comment type="caution">
    <text evidence="2">The sequence shown here is derived from an EMBL/GenBank/DDBJ whole genome shotgun (WGS) entry which is preliminary data.</text>
</comment>
<dbReference type="EMBL" id="BLAX01000001">
    <property type="protein sequence ID" value="GET35116.1"/>
    <property type="molecule type" value="Genomic_DNA"/>
</dbReference>
<gene>
    <name evidence="2" type="ORF">PbJCM13498_39790</name>
</gene>
<sequence>MTNIEISDDLKSRLPELVLACIECEVKVEPSGEELLNRMSETEENIKQNLPLNKISQKSAIHASRRAYKACGKDPARYRLSAEALTRRVVRGLGLYHINNIVDLVNLISLETGISIGGYDAHKIEGNVRMGIGKSNEPYQAIGRGELNVEFLPLFRDDISAFGSPTSDSERTSVTNATTRFLMVIIGFSGLQETEEAMKLAVDLLARYGKAGNIEHWIVR</sequence>
<evidence type="ECO:0000259" key="1">
    <source>
        <dbReference type="SMART" id="SM00873"/>
    </source>
</evidence>
<protein>
    <recommendedName>
        <fullName evidence="1">B3/B4 tRNA-binding domain-containing protein</fullName>
    </recommendedName>
</protein>
<dbReference type="SMART" id="SM00873">
    <property type="entry name" value="B3_4"/>
    <property type="match status" value="1"/>
</dbReference>
<dbReference type="SUPFAM" id="SSF56037">
    <property type="entry name" value="PheT/TilS domain"/>
    <property type="match status" value="1"/>
</dbReference>
<dbReference type="GO" id="GO:0004826">
    <property type="term" value="F:phenylalanine-tRNA ligase activity"/>
    <property type="evidence" value="ECO:0007669"/>
    <property type="project" value="InterPro"/>
</dbReference>
<dbReference type="PANTHER" id="PTHR39209:SF2">
    <property type="entry name" value="CYTOPLASMIC PROTEIN"/>
    <property type="match status" value="1"/>
</dbReference>
<accession>A0A5M4B5G1</accession>
<dbReference type="Gene3D" id="3.50.40.10">
    <property type="entry name" value="Phenylalanyl-trna Synthetase, Chain B, domain 3"/>
    <property type="match status" value="1"/>
</dbReference>
<keyword evidence="3" id="KW-1185">Reference proteome</keyword>
<dbReference type="InterPro" id="IPR020825">
    <property type="entry name" value="Phe-tRNA_synthase-like_B3/B4"/>
</dbReference>
<evidence type="ECO:0000313" key="3">
    <source>
        <dbReference type="Proteomes" id="UP000391834"/>
    </source>
</evidence>
<dbReference type="Proteomes" id="UP000391834">
    <property type="component" value="Unassembled WGS sequence"/>
</dbReference>
<organism evidence="2 3">
    <name type="scientific">Prolixibacter bellariivorans</name>
    <dbReference type="NCBI Taxonomy" id="314319"/>
    <lineage>
        <taxon>Bacteria</taxon>
        <taxon>Pseudomonadati</taxon>
        <taxon>Bacteroidota</taxon>
        <taxon>Bacteroidia</taxon>
        <taxon>Marinilabiliales</taxon>
        <taxon>Prolixibacteraceae</taxon>
        <taxon>Prolixibacter</taxon>
    </lineage>
</organism>
<dbReference type="AlphaFoldDB" id="A0A5M4B5G1"/>
<feature type="domain" description="B3/B4 tRNA-binding" evidence="1">
    <location>
        <begin position="63"/>
        <end position="210"/>
    </location>
</feature>
<dbReference type="Pfam" id="PF03483">
    <property type="entry name" value="B3_4"/>
    <property type="match status" value="1"/>
</dbReference>
<dbReference type="GO" id="GO:0003723">
    <property type="term" value="F:RNA binding"/>
    <property type="evidence" value="ECO:0007669"/>
    <property type="project" value="InterPro"/>
</dbReference>
<dbReference type="PANTHER" id="PTHR39209">
    <property type="match status" value="1"/>
</dbReference>
<dbReference type="OrthoDB" id="9789812at2"/>
<reference evidence="2 3" key="1">
    <citation type="submission" date="2019-10" db="EMBL/GenBank/DDBJ databases">
        <title>Prolixibacter strains distinguished by the presence of nitrate reductase genes were adept at nitrate-dependent anaerobic corrosion of metallic iron and carbon steel.</title>
        <authorList>
            <person name="Iino T."/>
            <person name="Shono N."/>
            <person name="Ito K."/>
            <person name="Nakamura R."/>
            <person name="Sueoka K."/>
            <person name="Harayama S."/>
            <person name="Ohkuma M."/>
        </authorList>
    </citation>
    <scope>NUCLEOTIDE SEQUENCE [LARGE SCALE GENOMIC DNA]</scope>
    <source>
        <strain evidence="2 3">JCM 13498</strain>
    </source>
</reference>
<proteinExistence type="predicted"/>